<dbReference type="InterPro" id="IPR036942">
    <property type="entry name" value="Beta-barrel_TonB_sf"/>
</dbReference>
<dbReference type="InterPro" id="IPR012910">
    <property type="entry name" value="Plug_dom"/>
</dbReference>
<evidence type="ECO:0000256" key="3">
    <source>
        <dbReference type="ARBA" id="ARBA00022692"/>
    </source>
</evidence>
<dbReference type="InterPro" id="IPR008969">
    <property type="entry name" value="CarboxyPept-like_regulatory"/>
</dbReference>
<dbReference type="InterPro" id="IPR023996">
    <property type="entry name" value="TonB-dep_OMP_SusC/RagA"/>
</dbReference>
<keyword evidence="2" id="KW-0813">Transport</keyword>
<dbReference type="EMBL" id="LAZR01000199">
    <property type="protein sequence ID" value="KKN82520.1"/>
    <property type="molecule type" value="Genomic_DNA"/>
</dbReference>
<dbReference type="SUPFAM" id="SSF49464">
    <property type="entry name" value="Carboxypeptidase regulatory domain-like"/>
    <property type="match status" value="1"/>
</dbReference>
<keyword evidence="5" id="KW-0998">Cell outer membrane</keyword>
<protein>
    <recommendedName>
        <fullName evidence="6">TonB-dependent receptor plug domain-containing protein</fullName>
    </recommendedName>
</protein>
<comment type="caution">
    <text evidence="7">The sequence shown here is derived from an EMBL/GenBank/DDBJ whole genome shotgun (WGS) entry which is preliminary data.</text>
</comment>
<dbReference type="NCBIfam" id="TIGR04057">
    <property type="entry name" value="SusC_RagA_signa"/>
    <property type="match status" value="1"/>
</dbReference>
<sequence length="1013" mass="112306">MKKILIIKSSFLPLLTAYVLLCLFLSLKMKAATPTEKEAYYLQSTISGTVTDTNGLPIAGVTIQIEGTNAGTISEFDGSYSILVNLDGLLNFSAIGFKTETVSINGRQEINVILEEDVTQLDEVVLNAGYYTVTEKERTGSIGKVGAVALEKQPVSNPLAALQGRLAGVEITQTSGISGSGFEIKIRGRNSIRTQGNDPLYVIDGVPYASSSLGEEAASGILPGLGFSPLNTINPMDIERIEILKDADATAIYGSRGANGVVLITTKRGNVEGTEFNLNVLSGMGTVSRTMDLLSTSEYLTMRREAFSNDGTEPLPFNAYDVNGTWDLDRQTNWQKVLFGKTSYLNNFQGSLSGGNGQTRFLVSGNFHRQTSVFPGDFNNKKISGLASIGHTSHDKKLTVHFSTNFTWNKNDLPSDDITFSALSLAPNAPRLYNEDGTLNWENSTWRNPLYRLQGIYRTNASTLITNGVFDYTLLQHLQLKLNLGYTESHLREIKTIPSTIYNPAFGIGSASSAAIYNTGSRTSWILEPQLNYSIEFGKTSIETLAGLSYQNQNTGRFSQLGFGFVNNNFIESVSAASNTFALTDSDNQYRYQAVFGRVNINHRGKYILNVTGRRDGSSRFGPHRRFSNFGAIGAAWNFSEEDFIKNSNTWLNYGKLRGSYGTSGNDQIGDYQYLDTYSFGGVHYQNVVGIFPTRLFNPDFSWESNKKLELALELGLFMDRVRINGNYYQNRSSNQLVGIPIPSTTGFNSVNANLEATVENKGWEIGLNTLNIRTQNFAWETSINFTIPKNRLVSFPNLEGSTYSNSLVVGEPVNIAKVYQLNRVDPISGLYEFEDFNNDGIISPEDDQQVVKSLDPEYFGGFNNRFTLGKFEMDVLFQFSKQLGRNYWSTGGTIPGGLSNQPTEVLQRWSAQGDQRYIQRFTTGQSFDENQAFQQFTQSDTSISDASFLRLKTLSMTYALMQKDTHGYDCQLYLQGQNLLTFTHYLGLDPETRNSATVPPLRIISLGTRLTF</sequence>
<evidence type="ECO:0000313" key="7">
    <source>
        <dbReference type="EMBL" id="KKN82520.1"/>
    </source>
</evidence>
<accession>A0A0F9TN11</accession>
<dbReference type="GO" id="GO:0009279">
    <property type="term" value="C:cell outer membrane"/>
    <property type="evidence" value="ECO:0007669"/>
    <property type="project" value="UniProtKB-SubCell"/>
</dbReference>
<evidence type="ECO:0000256" key="1">
    <source>
        <dbReference type="ARBA" id="ARBA00004571"/>
    </source>
</evidence>
<reference evidence="7" key="1">
    <citation type="journal article" date="2015" name="Nature">
        <title>Complex archaea that bridge the gap between prokaryotes and eukaryotes.</title>
        <authorList>
            <person name="Spang A."/>
            <person name="Saw J.H."/>
            <person name="Jorgensen S.L."/>
            <person name="Zaremba-Niedzwiedzka K."/>
            <person name="Martijn J."/>
            <person name="Lind A.E."/>
            <person name="van Eijk R."/>
            <person name="Schleper C."/>
            <person name="Guy L."/>
            <person name="Ettema T.J."/>
        </authorList>
    </citation>
    <scope>NUCLEOTIDE SEQUENCE</scope>
</reference>
<evidence type="ECO:0000256" key="2">
    <source>
        <dbReference type="ARBA" id="ARBA00022448"/>
    </source>
</evidence>
<organism evidence="7">
    <name type="scientific">marine sediment metagenome</name>
    <dbReference type="NCBI Taxonomy" id="412755"/>
    <lineage>
        <taxon>unclassified sequences</taxon>
        <taxon>metagenomes</taxon>
        <taxon>ecological metagenomes</taxon>
    </lineage>
</organism>
<evidence type="ECO:0000259" key="6">
    <source>
        <dbReference type="Pfam" id="PF07715"/>
    </source>
</evidence>
<evidence type="ECO:0000256" key="5">
    <source>
        <dbReference type="ARBA" id="ARBA00023237"/>
    </source>
</evidence>
<dbReference type="Gene3D" id="2.60.40.1120">
    <property type="entry name" value="Carboxypeptidase-like, regulatory domain"/>
    <property type="match status" value="1"/>
</dbReference>
<dbReference type="InterPro" id="IPR039426">
    <property type="entry name" value="TonB-dep_rcpt-like"/>
</dbReference>
<keyword evidence="3" id="KW-0812">Transmembrane</keyword>
<dbReference type="NCBIfam" id="TIGR04056">
    <property type="entry name" value="OMP_RagA_SusC"/>
    <property type="match status" value="1"/>
</dbReference>
<dbReference type="Pfam" id="PF13715">
    <property type="entry name" value="CarbopepD_reg_2"/>
    <property type="match status" value="1"/>
</dbReference>
<dbReference type="Gene3D" id="2.170.130.10">
    <property type="entry name" value="TonB-dependent receptor, plug domain"/>
    <property type="match status" value="1"/>
</dbReference>
<evidence type="ECO:0000256" key="4">
    <source>
        <dbReference type="ARBA" id="ARBA00023136"/>
    </source>
</evidence>
<name>A0A0F9TN11_9ZZZZ</name>
<dbReference type="AlphaFoldDB" id="A0A0F9TN11"/>
<dbReference type="Pfam" id="PF07715">
    <property type="entry name" value="Plug"/>
    <property type="match status" value="1"/>
</dbReference>
<keyword evidence="4" id="KW-0472">Membrane</keyword>
<comment type="subcellular location">
    <subcellularLocation>
        <location evidence="1">Cell outer membrane</location>
        <topology evidence="1">Multi-pass membrane protein</topology>
    </subcellularLocation>
</comment>
<dbReference type="PROSITE" id="PS52016">
    <property type="entry name" value="TONB_DEPENDENT_REC_3"/>
    <property type="match status" value="1"/>
</dbReference>
<proteinExistence type="predicted"/>
<feature type="domain" description="TonB-dependent receptor plug" evidence="6">
    <location>
        <begin position="136"/>
        <end position="261"/>
    </location>
</feature>
<dbReference type="InterPro" id="IPR023997">
    <property type="entry name" value="TonB-dep_OMP_SusC/RagA_CS"/>
</dbReference>
<dbReference type="InterPro" id="IPR037066">
    <property type="entry name" value="Plug_dom_sf"/>
</dbReference>
<dbReference type="Gene3D" id="2.40.170.20">
    <property type="entry name" value="TonB-dependent receptor, beta-barrel domain"/>
    <property type="match status" value="1"/>
</dbReference>
<dbReference type="SUPFAM" id="SSF56935">
    <property type="entry name" value="Porins"/>
    <property type="match status" value="1"/>
</dbReference>
<gene>
    <name evidence="7" type="ORF">LCGC14_0308160</name>
</gene>